<protein>
    <submittedName>
        <fullName evidence="2">Uncharacterized protein</fullName>
    </submittedName>
</protein>
<feature type="transmembrane region" description="Helical" evidence="1">
    <location>
        <begin position="67"/>
        <end position="95"/>
    </location>
</feature>
<gene>
    <name evidence="2" type="ORF">CGC50_04985</name>
</gene>
<dbReference type="AlphaFoldDB" id="A0A250FNA7"/>
<keyword evidence="1" id="KW-1133">Transmembrane helix</keyword>
<evidence type="ECO:0000256" key="1">
    <source>
        <dbReference type="SAM" id="Phobius"/>
    </source>
</evidence>
<dbReference type="Proteomes" id="UP000217250">
    <property type="component" value="Chromosome"/>
</dbReference>
<dbReference type="OrthoDB" id="1151532at2"/>
<keyword evidence="1" id="KW-0472">Membrane</keyword>
<accession>A0A250FNA7</accession>
<dbReference type="KEGG" id="cgh:CGC50_04985"/>
<name>A0A250FNA7_9FLAO</name>
<feature type="transmembrane region" description="Helical" evidence="1">
    <location>
        <begin position="12"/>
        <end position="32"/>
    </location>
</feature>
<evidence type="ECO:0000313" key="2">
    <source>
        <dbReference type="EMBL" id="ATA86574.1"/>
    </source>
</evidence>
<dbReference type="EMBL" id="CP022386">
    <property type="protein sequence ID" value="ATA86574.1"/>
    <property type="molecule type" value="Genomic_DNA"/>
</dbReference>
<sequence>MKCKLLKDFSLFYLMAFLLLVFIIFFIGFFLYREEELSPTGIRYPMIWGICYAYQEVFYFVQRYIPLFFPCAFLSVALLSFPLGTLFALIINGLLNKIDLEKK</sequence>
<organism evidence="2 3">
    <name type="scientific">Capnocytophaga gingivalis</name>
    <dbReference type="NCBI Taxonomy" id="1017"/>
    <lineage>
        <taxon>Bacteria</taxon>
        <taxon>Pseudomonadati</taxon>
        <taxon>Bacteroidota</taxon>
        <taxon>Flavobacteriia</taxon>
        <taxon>Flavobacteriales</taxon>
        <taxon>Flavobacteriaceae</taxon>
        <taxon>Capnocytophaga</taxon>
    </lineage>
</organism>
<reference evidence="3" key="1">
    <citation type="submission" date="2017-06" db="EMBL/GenBank/DDBJ databases">
        <title>Capnocytophaga spp. assemblies.</title>
        <authorList>
            <person name="Gulvik C.A."/>
        </authorList>
    </citation>
    <scope>NUCLEOTIDE SEQUENCE [LARGE SCALE GENOMIC DNA]</scope>
    <source>
        <strain evidence="3">H1496</strain>
    </source>
</reference>
<proteinExistence type="predicted"/>
<evidence type="ECO:0000313" key="3">
    <source>
        <dbReference type="Proteomes" id="UP000217250"/>
    </source>
</evidence>
<keyword evidence="1" id="KW-0812">Transmembrane</keyword>